<dbReference type="SUPFAM" id="SSF50249">
    <property type="entry name" value="Nucleic acid-binding proteins"/>
    <property type="match status" value="1"/>
</dbReference>
<dbReference type="RefSeq" id="WP_084099307.1">
    <property type="nucleotide sequence ID" value="NZ_FWXK01000006.1"/>
</dbReference>
<keyword evidence="1 2" id="KW-0238">DNA-binding</keyword>
<dbReference type="OrthoDB" id="9809878at2"/>
<accession>A0A1W1Z8Q2</accession>
<dbReference type="GO" id="GO:0009295">
    <property type="term" value="C:nucleoid"/>
    <property type="evidence" value="ECO:0007669"/>
    <property type="project" value="TreeGrafter"/>
</dbReference>
<dbReference type="CDD" id="cd04496">
    <property type="entry name" value="SSB_OBF"/>
    <property type="match status" value="1"/>
</dbReference>
<evidence type="ECO:0000256" key="2">
    <source>
        <dbReference type="PIRNR" id="PIRNR002070"/>
    </source>
</evidence>
<dbReference type="PIRSF" id="PIRSF002070">
    <property type="entry name" value="SSB"/>
    <property type="match status" value="1"/>
</dbReference>
<sequence length="123" mass="14101">MNQVQLIGRIVRDVTLQTVGQDQKKIVRNAIAVNNYRHHDKNANFIPIIAWNQRAQLMADYLQKGDEVGIVGHLHSYHYENQQGQTVHALEVVISELTFLRKKQNQSLTFDDLVGNPDEKIAQ</sequence>
<dbReference type="EMBL" id="FWXK01000006">
    <property type="protein sequence ID" value="SMC44561.1"/>
    <property type="molecule type" value="Genomic_DNA"/>
</dbReference>
<dbReference type="PROSITE" id="PS50935">
    <property type="entry name" value="SSB"/>
    <property type="match status" value="1"/>
</dbReference>
<dbReference type="STRING" id="371602.SAMN04487984_1189"/>
<reference evidence="5" key="1">
    <citation type="submission" date="2017-04" db="EMBL/GenBank/DDBJ databases">
        <authorList>
            <person name="Varghese N."/>
            <person name="Submissions S."/>
        </authorList>
    </citation>
    <scope>NUCLEOTIDE SEQUENCE [LARGE SCALE GENOMIC DNA]</scope>
    <source>
        <strain evidence="5">DSM 21500</strain>
    </source>
</reference>
<evidence type="ECO:0000256" key="3">
    <source>
        <dbReference type="RuleBase" id="RU000524"/>
    </source>
</evidence>
<dbReference type="InterPro" id="IPR000424">
    <property type="entry name" value="Primosome_PriB/ssb"/>
</dbReference>
<gene>
    <name evidence="4" type="ORF">SAMN04487984_1189</name>
</gene>
<dbReference type="PANTHER" id="PTHR10302:SF27">
    <property type="entry name" value="SINGLE-STRANDED DNA-BINDING PROTEIN"/>
    <property type="match status" value="1"/>
</dbReference>
<organism evidence="4 5">
    <name type="scientific">Aerococcus suis</name>
    <dbReference type="NCBI Taxonomy" id="371602"/>
    <lineage>
        <taxon>Bacteria</taxon>
        <taxon>Bacillati</taxon>
        <taxon>Bacillota</taxon>
        <taxon>Bacilli</taxon>
        <taxon>Lactobacillales</taxon>
        <taxon>Aerococcaceae</taxon>
        <taxon>Aerococcus</taxon>
    </lineage>
</organism>
<dbReference type="InterPro" id="IPR012340">
    <property type="entry name" value="NA-bd_OB-fold"/>
</dbReference>
<dbReference type="InterPro" id="IPR011344">
    <property type="entry name" value="ssDNA-bd"/>
</dbReference>
<dbReference type="GO" id="GO:0003697">
    <property type="term" value="F:single-stranded DNA binding"/>
    <property type="evidence" value="ECO:0007669"/>
    <property type="project" value="InterPro"/>
</dbReference>
<protein>
    <recommendedName>
        <fullName evidence="2 3">Single-stranded DNA-binding protein</fullName>
    </recommendedName>
</protein>
<proteinExistence type="predicted"/>
<dbReference type="NCBIfam" id="TIGR00621">
    <property type="entry name" value="ssb"/>
    <property type="match status" value="1"/>
</dbReference>
<evidence type="ECO:0000256" key="1">
    <source>
        <dbReference type="ARBA" id="ARBA00023125"/>
    </source>
</evidence>
<dbReference type="GO" id="GO:0006260">
    <property type="term" value="P:DNA replication"/>
    <property type="evidence" value="ECO:0007669"/>
    <property type="project" value="InterPro"/>
</dbReference>
<dbReference type="AlphaFoldDB" id="A0A1W1Z8Q2"/>
<evidence type="ECO:0000313" key="4">
    <source>
        <dbReference type="EMBL" id="SMC44561.1"/>
    </source>
</evidence>
<dbReference type="Gene3D" id="2.40.50.140">
    <property type="entry name" value="Nucleic acid-binding proteins"/>
    <property type="match status" value="1"/>
</dbReference>
<dbReference type="Proteomes" id="UP000243884">
    <property type="component" value="Unassembled WGS sequence"/>
</dbReference>
<name>A0A1W1Z8Q2_9LACT</name>
<dbReference type="PANTHER" id="PTHR10302">
    <property type="entry name" value="SINGLE-STRANDED DNA-BINDING PROTEIN"/>
    <property type="match status" value="1"/>
</dbReference>
<evidence type="ECO:0000313" key="5">
    <source>
        <dbReference type="Proteomes" id="UP000243884"/>
    </source>
</evidence>
<keyword evidence="5" id="KW-1185">Reference proteome</keyword>
<dbReference type="Pfam" id="PF00436">
    <property type="entry name" value="SSB"/>
    <property type="match status" value="1"/>
</dbReference>